<name>A0ABV5XPP9_9NOCA</name>
<dbReference type="RefSeq" id="WP_214514706.1">
    <property type="nucleotide sequence ID" value="NZ_JBHMAS010000071.1"/>
</dbReference>
<sequence length="391" mass="42488">MSGPMQGTRVVELGIWVAAPSGGAILADWGADVIKLEPPTGDPLRQIRHVLGPDIVDCPFFDADNRSKRSVALDLRSSEELASALELIDSADVFLTNIRPAALERLGLDSRTLLERKPDLVYAIVTGYGLEGPDAAAGAYDMGAYWARGGVADSLTQPGGETPIQRSGMGDHVTGITVAGMISAALLHRERTGEGQLVSTSLLRVAAWQISSDINMRLMLDREPTRNQRTTEANPVWNNYSAGDGKKFWLMGVEADRHWPKLLRLVGRPEWATEPRYATPALRGENAVEIIALLDEIFVTRTRAEWGALFDTERDFFWSPVNTVDEVISDPQTHASGSIIDVPKGDTTVAMVASPADFHGTPAAPSRFAPLLGEHTDELLTELASRRATTR</sequence>
<dbReference type="PANTHER" id="PTHR48228">
    <property type="entry name" value="SUCCINYL-COA--D-CITRAMALATE COA-TRANSFERASE"/>
    <property type="match status" value="1"/>
</dbReference>
<evidence type="ECO:0000313" key="2">
    <source>
        <dbReference type="Proteomes" id="UP001589587"/>
    </source>
</evidence>
<dbReference type="PANTHER" id="PTHR48228:SF2">
    <property type="entry name" value="E-CINNAMOYL-COA:R-PHENYLLACTATE COA TRANSFERASE LARGE SUBUNIT"/>
    <property type="match status" value="1"/>
</dbReference>
<dbReference type="Gene3D" id="3.40.50.10540">
    <property type="entry name" value="Crotonobetainyl-coa:carnitine coa-transferase, domain 1"/>
    <property type="match status" value="1"/>
</dbReference>
<reference evidence="1 2" key="1">
    <citation type="submission" date="2024-09" db="EMBL/GenBank/DDBJ databases">
        <authorList>
            <person name="Sun Q."/>
            <person name="Mori K."/>
        </authorList>
    </citation>
    <scope>NUCLEOTIDE SEQUENCE [LARGE SCALE GENOMIC DNA]</scope>
    <source>
        <strain evidence="1 2">JCM 11411</strain>
    </source>
</reference>
<dbReference type="Gene3D" id="3.30.1540.10">
    <property type="entry name" value="formyl-coa transferase, domain 3"/>
    <property type="match status" value="1"/>
</dbReference>
<proteinExistence type="predicted"/>
<evidence type="ECO:0000313" key="1">
    <source>
        <dbReference type="EMBL" id="MFB9783602.1"/>
    </source>
</evidence>
<dbReference type="InterPro" id="IPR044855">
    <property type="entry name" value="CoA-Trfase_III_dom3_sf"/>
</dbReference>
<dbReference type="Pfam" id="PF02515">
    <property type="entry name" value="CoA_transf_3"/>
    <property type="match status" value="1"/>
</dbReference>
<dbReference type="SUPFAM" id="SSF89796">
    <property type="entry name" value="CoA-transferase family III (CaiB/BaiF)"/>
    <property type="match status" value="1"/>
</dbReference>
<dbReference type="InterPro" id="IPR050509">
    <property type="entry name" value="CoA-transferase_III"/>
</dbReference>
<comment type="caution">
    <text evidence="1">The sequence shown here is derived from an EMBL/GenBank/DDBJ whole genome shotgun (WGS) entry which is preliminary data.</text>
</comment>
<dbReference type="GO" id="GO:0016740">
    <property type="term" value="F:transferase activity"/>
    <property type="evidence" value="ECO:0007669"/>
    <property type="project" value="UniProtKB-KW"/>
</dbReference>
<dbReference type="InterPro" id="IPR003673">
    <property type="entry name" value="CoA-Trfase_fam_III"/>
</dbReference>
<keyword evidence="2" id="KW-1185">Reference proteome</keyword>
<accession>A0ABV5XPP9</accession>
<keyword evidence="1" id="KW-0808">Transferase</keyword>
<dbReference type="Proteomes" id="UP001589587">
    <property type="component" value="Unassembled WGS sequence"/>
</dbReference>
<dbReference type="EMBL" id="JBHMAS010000071">
    <property type="protein sequence ID" value="MFB9783602.1"/>
    <property type="molecule type" value="Genomic_DNA"/>
</dbReference>
<protein>
    <submittedName>
        <fullName evidence="1">CaiB/BaiF CoA transferase family protein</fullName>
    </submittedName>
</protein>
<organism evidence="1 2">
    <name type="scientific">Rhodococcus baikonurensis</name>
    <dbReference type="NCBI Taxonomy" id="172041"/>
    <lineage>
        <taxon>Bacteria</taxon>
        <taxon>Bacillati</taxon>
        <taxon>Actinomycetota</taxon>
        <taxon>Actinomycetes</taxon>
        <taxon>Mycobacteriales</taxon>
        <taxon>Nocardiaceae</taxon>
        <taxon>Rhodococcus</taxon>
        <taxon>Rhodococcus erythropolis group</taxon>
    </lineage>
</organism>
<dbReference type="InterPro" id="IPR023606">
    <property type="entry name" value="CoA-Trfase_III_dom_1_sf"/>
</dbReference>
<gene>
    <name evidence="1" type="ORF">ACFFQ6_28260</name>
</gene>